<protein>
    <submittedName>
        <fullName evidence="1">Uncharacterized protein</fullName>
    </submittedName>
</protein>
<organism evidence="1 2">
    <name type="scientific">Pseudogemmobacter humi</name>
    <dbReference type="NCBI Taxonomy" id="2483812"/>
    <lineage>
        <taxon>Bacteria</taxon>
        <taxon>Pseudomonadati</taxon>
        <taxon>Pseudomonadota</taxon>
        <taxon>Alphaproteobacteria</taxon>
        <taxon>Rhodobacterales</taxon>
        <taxon>Paracoccaceae</taxon>
        <taxon>Pseudogemmobacter</taxon>
    </lineage>
</organism>
<name>A0A3P5WT84_9RHOB</name>
<dbReference type="EMBL" id="UXAW01000036">
    <property type="protein sequence ID" value="VDC21826.1"/>
    <property type="molecule type" value="Genomic_DNA"/>
</dbReference>
<dbReference type="OrthoDB" id="8338566at2"/>
<dbReference type="AlphaFoldDB" id="A0A3P5WT84"/>
<sequence>MASHPDRQALDDWAIYGPANPRLTELVGQLALRHDLRSADIEARIEAGLRVWLQRLEVAEEGI</sequence>
<proteinExistence type="predicted"/>
<evidence type="ECO:0000313" key="2">
    <source>
        <dbReference type="Proteomes" id="UP000277498"/>
    </source>
</evidence>
<keyword evidence="2" id="KW-1185">Reference proteome</keyword>
<accession>A0A3P5WT84</accession>
<gene>
    <name evidence="1" type="ORF">XINFAN_00641</name>
</gene>
<dbReference type="Proteomes" id="UP000277498">
    <property type="component" value="Unassembled WGS sequence"/>
</dbReference>
<dbReference type="RefSeq" id="WP_124085076.1">
    <property type="nucleotide sequence ID" value="NZ_UXAW01000036.1"/>
</dbReference>
<reference evidence="1 2" key="1">
    <citation type="submission" date="2018-11" db="EMBL/GenBank/DDBJ databases">
        <authorList>
            <person name="Criscuolo A."/>
        </authorList>
    </citation>
    <scope>NUCLEOTIDE SEQUENCE [LARGE SCALE GENOMIC DNA]</scope>
    <source>
        <strain evidence="1">ACIP111625</strain>
    </source>
</reference>
<evidence type="ECO:0000313" key="1">
    <source>
        <dbReference type="EMBL" id="VDC21826.1"/>
    </source>
</evidence>